<keyword evidence="2" id="KW-1185">Reference proteome</keyword>
<gene>
    <name evidence="1" type="ORF">JK636_14525</name>
</gene>
<dbReference type="Proteomes" id="UP000632377">
    <property type="component" value="Unassembled WGS sequence"/>
</dbReference>
<evidence type="ECO:0000313" key="1">
    <source>
        <dbReference type="EMBL" id="MBL4936966.1"/>
    </source>
</evidence>
<proteinExistence type="predicted"/>
<sequence length="209" mass="24932">MGTVGILGTMHGEDSFREEIGYTLDVMKEAILNFKPDIICGEVRPEDWQKYCEDKNYSGYLGPNEYRRMIIPLCEKENIKFVPVDWFEDDMIGLSYFRNYDKPTQEALLNEVEQKYKEIFEFGKRSRLPLNSIEWNEVTREKQNWLGSLDSTLHNIYWIARNQLMLERIKKVINENKDKRILCTVGAEHNYFYYDELKKLNCELVFPLK</sequence>
<dbReference type="RefSeq" id="WP_202749723.1">
    <property type="nucleotide sequence ID" value="NZ_JAESWC010000009.1"/>
</dbReference>
<reference evidence="1 2" key="1">
    <citation type="submission" date="2021-01" db="EMBL/GenBank/DDBJ databases">
        <title>Genome public.</title>
        <authorList>
            <person name="Liu C."/>
            <person name="Sun Q."/>
        </authorList>
    </citation>
    <scope>NUCLEOTIDE SEQUENCE [LARGE SCALE GENOMIC DNA]</scope>
    <source>
        <strain evidence="1 2">YIM B02515</strain>
    </source>
</reference>
<name>A0ABS1TEC4_9CLOT</name>
<accession>A0ABS1TEC4</accession>
<evidence type="ECO:0000313" key="2">
    <source>
        <dbReference type="Proteomes" id="UP000632377"/>
    </source>
</evidence>
<comment type="caution">
    <text evidence="1">The sequence shown here is derived from an EMBL/GenBank/DDBJ whole genome shotgun (WGS) entry which is preliminary data.</text>
</comment>
<protein>
    <submittedName>
        <fullName evidence="1">Uncharacterized protein</fullName>
    </submittedName>
</protein>
<dbReference type="EMBL" id="JAESWC010000009">
    <property type="protein sequence ID" value="MBL4936966.1"/>
    <property type="molecule type" value="Genomic_DNA"/>
</dbReference>
<organism evidence="1 2">
    <name type="scientific">Clostridium rhizosphaerae</name>
    <dbReference type="NCBI Taxonomy" id="2803861"/>
    <lineage>
        <taxon>Bacteria</taxon>
        <taxon>Bacillati</taxon>
        <taxon>Bacillota</taxon>
        <taxon>Clostridia</taxon>
        <taxon>Eubacteriales</taxon>
        <taxon>Clostridiaceae</taxon>
        <taxon>Clostridium</taxon>
    </lineage>
</organism>